<accession>A0A316VVG9</accession>
<dbReference type="OrthoDB" id="10380126at2759"/>
<dbReference type="Proteomes" id="UP000245783">
    <property type="component" value="Unassembled WGS sequence"/>
</dbReference>
<evidence type="ECO:0000313" key="2">
    <source>
        <dbReference type="Proteomes" id="UP000245783"/>
    </source>
</evidence>
<dbReference type="AlphaFoldDB" id="A0A316VVG9"/>
<gene>
    <name evidence="1" type="ORF">IE81DRAFT_170156</name>
</gene>
<dbReference type="EMBL" id="KZ819390">
    <property type="protein sequence ID" value="PWN41637.1"/>
    <property type="molecule type" value="Genomic_DNA"/>
</dbReference>
<dbReference type="RefSeq" id="XP_025368797.1">
    <property type="nucleotide sequence ID" value="XM_025510617.1"/>
</dbReference>
<evidence type="ECO:0000313" key="1">
    <source>
        <dbReference type="EMBL" id="PWN41637.1"/>
    </source>
</evidence>
<proteinExistence type="predicted"/>
<organism evidence="1 2">
    <name type="scientific">Ceraceosorus guamensis</name>
    <dbReference type="NCBI Taxonomy" id="1522189"/>
    <lineage>
        <taxon>Eukaryota</taxon>
        <taxon>Fungi</taxon>
        <taxon>Dikarya</taxon>
        <taxon>Basidiomycota</taxon>
        <taxon>Ustilaginomycotina</taxon>
        <taxon>Exobasidiomycetes</taxon>
        <taxon>Ceraceosorales</taxon>
        <taxon>Ceraceosoraceae</taxon>
        <taxon>Ceraceosorus</taxon>
    </lineage>
</organism>
<dbReference type="GeneID" id="37032487"/>
<reference evidence="1 2" key="1">
    <citation type="journal article" date="2018" name="Mol. Biol. Evol.">
        <title>Broad Genomic Sampling Reveals a Smut Pathogenic Ancestry of the Fungal Clade Ustilaginomycotina.</title>
        <authorList>
            <person name="Kijpornyongpan T."/>
            <person name="Mondo S.J."/>
            <person name="Barry K."/>
            <person name="Sandor L."/>
            <person name="Lee J."/>
            <person name="Lipzen A."/>
            <person name="Pangilinan J."/>
            <person name="LaButti K."/>
            <person name="Hainaut M."/>
            <person name="Henrissat B."/>
            <person name="Grigoriev I.V."/>
            <person name="Spatafora J.W."/>
            <person name="Aime M.C."/>
        </authorList>
    </citation>
    <scope>NUCLEOTIDE SEQUENCE [LARGE SCALE GENOMIC DNA]</scope>
    <source>
        <strain evidence="1 2">MCA 4658</strain>
    </source>
</reference>
<protein>
    <submittedName>
        <fullName evidence="1">Uncharacterized protein</fullName>
    </submittedName>
</protein>
<dbReference type="InParanoid" id="A0A316VVG9"/>
<sequence>MASLELPFTCRRQPLSSDVLHSGCLLLQLRRGARADYRSAALASLCALFTRWPTAPRRLPLDTAALRCVRGSFLAVRSGPFTFTFKLEAKPPNSLALQATNAYNGHLTRSTLGRRCLQDFGRCAGLRACGLTNEGGAAPQVV</sequence>
<name>A0A316VVG9_9BASI</name>
<keyword evidence="2" id="KW-1185">Reference proteome</keyword>